<evidence type="ECO:0000313" key="2">
    <source>
        <dbReference type="Proteomes" id="UP001164539"/>
    </source>
</evidence>
<comment type="caution">
    <text evidence="1">The sequence shown here is derived from an EMBL/GenBank/DDBJ whole genome shotgun (WGS) entry which is preliminary data.</text>
</comment>
<accession>A0ACC1XZP3</accession>
<sequence>MGELDEAFVQGLEHRAKLSATQIERIPVIDLSALANPGGNIDNLVSEIGDACKNWGFFEVINHGVPQETRQKLESAAKKFFALPLEEKRKVRREVKTAPVGYYESEFTKNVRDWKEVFDYAVHDPMRTPLLPDPDDQQISEWYNRWPQYPPEFREACEEYSRELEKLSYKLMELIALSLGLPADRFNSFFEEQISFVRLNYYPPCPAPDLALGVGRHKDSGGLTILCDDEVVGLQVKRKSDGEWVTVKGSRESYIINIGEIIQVWCNDAYESVDHRVMLNTEKERFSFPFFFDPGHSTVVQPFEEIISEQNPPKYRPYNWGKFFTTRRLSNFMKLNVDNIQIGDFKVRD</sequence>
<dbReference type="Proteomes" id="UP001164539">
    <property type="component" value="Chromosome 6"/>
</dbReference>
<name>A0ACC1XZP3_MELAZ</name>
<dbReference type="EMBL" id="CM051399">
    <property type="protein sequence ID" value="KAJ4716402.1"/>
    <property type="molecule type" value="Genomic_DNA"/>
</dbReference>
<keyword evidence="2" id="KW-1185">Reference proteome</keyword>
<organism evidence="1 2">
    <name type="scientific">Melia azedarach</name>
    <name type="common">Chinaberry tree</name>
    <dbReference type="NCBI Taxonomy" id="155640"/>
    <lineage>
        <taxon>Eukaryota</taxon>
        <taxon>Viridiplantae</taxon>
        <taxon>Streptophyta</taxon>
        <taxon>Embryophyta</taxon>
        <taxon>Tracheophyta</taxon>
        <taxon>Spermatophyta</taxon>
        <taxon>Magnoliopsida</taxon>
        <taxon>eudicotyledons</taxon>
        <taxon>Gunneridae</taxon>
        <taxon>Pentapetalae</taxon>
        <taxon>rosids</taxon>
        <taxon>malvids</taxon>
        <taxon>Sapindales</taxon>
        <taxon>Meliaceae</taxon>
        <taxon>Melia</taxon>
    </lineage>
</organism>
<evidence type="ECO:0000313" key="1">
    <source>
        <dbReference type="EMBL" id="KAJ4716402.1"/>
    </source>
</evidence>
<protein>
    <submittedName>
        <fullName evidence="1">2-oxoglutarate and Fe(II)-dependent oxygenase superfamily protein</fullName>
    </submittedName>
</protein>
<gene>
    <name evidence="1" type="ORF">OWV82_011426</name>
</gene>
<reference evidence="1 2" key="1">
    <citation type="journal article" date="2023" name="Science">
        <title>Complex scaffold remodeling in plant triterpene biosynthesis.</title>
        <authorList>
            <person name="De La Pena R."/>
            <person name="Hodgson H."/>
            <person name="Liu J.C."/>
            <person name="Stephenson M.J."/>
            <person name="Martin A.C."/>
            <person name="Owen C."/>
            <person name="Harkess A."/>
            <person name="Leebens-Mack J."/>
            <person name="Jimenez L.E."/>
            <person name="Osbourn A."/>
            <person name="Sattely E.S."/>
        </authorList>
    </citation>
    <scope>NUCLEOTIDE SEQUENCE [LARGE SCALE GENOMIC DNA]</scope>
    <source>
        <strain evidence="2">cv. JPN11</strain>
        <tissue evidence="1">Leaf</tissue>
    </source>
</reference>
<proteinExistence type="predicted"/>